<name>A0ABU8EH00_9BACL</name>
<dbReference type="Gene3D" id="3.90.1570.30">
    <property type="match status" value="1"/>
</dbReference>
<evidence type="ECO:0000313" key="2">
    <source>
        <dbReference type="EMBL" id="MEI4462204.1"/>
    </source>
</evidence>
<dbReference type="InterPro" id="IPR029464">
    <property type="entry name" value="HSDR_N"/>
</dbReference>
<comment type="caution">
    <text evidence="2">The sequence shown here is derived from an EMBL/GenBank/DDBJ whole genome shotgun (WGS) entry which is preliminary data.</text>
</comment>
<dbReference type="Pfam" id="PF13588">
    <property type="entry name" value="HSDR_N_2"/>
    <property type="match status" value="1"/>
</dbReference>
<feature type="domain" description="Type I restriction enzyme R protein N-terminal" evidence="1">
    <location>
        <begin position="29"/>
        <end position="129"/>
    </location>
</feature>
<protein>
    <submittedName>
        <fullName evidence="2">Type I restriction enzyme HsdR N-terminal domain-containing protein</fullName>
    </submittedName>
</protein>
<proteinExistence type="predicted"/>
<dbReference type="RefSeq" id="WP_336449155.1">
    <property type="nucleotide sequence ID" value="NZ_JBAWKY010000001.1"/>
</dbReference>
<gene>
    <name evidence="2" type="ORF">SZL87_07120</name>
</gene>
<sequence>MRKIKKYRNKRGTLIYCPCRKMFLRHTAEEEVRQKILAILINEVGIPTDSIDTEYPLSKFNVQLKTRADIIIWQMDCLGNEKPLLVLEVKAKNIPLTDHALNQVRAYNQTIQAKYIGITNGTLTYLFEEKNGEMLPLAEDFYSFQQLVDGKVTYISYQKMRRLSYDLITDEHYLKLLRNEGYIGEGTPIKLHPFIAELRNYLLTGQITVQDQPISIVEDLGCGYFSFGNAAGGAFPGYYRSLILKDLNRHHKIYRITIIGTDKTQNDPTFGNRSGNTMMNVAIEDMGTGSFVLQLNIDKFFSYETENDVYHIFHNGRRNGYKNSEVIAQVEKHAPHLIQEGKIYLGSLPANRTLTKEDASTFISNLILYANVREKLQKKRKKKAARY</sequence>
<reference evidence="2 3" key="1">
    <citation type="submission" date="2023-12" db="EMBL/GenBank/DDBJ databases">
        <authorList>
            <person name="Easwaran N."/>
            <person name="Lazarus H.P.S."/>
        </authorList>
    </citation>
    <scope>NUCLEOTIDE SEQUENCE [LARGE SCALE GENOMIC DNA]</scope>
    <source>
        <strain evidence="2 3">VIT-2023</strain>
    </source>
</reference>
<evidence type="ECO:0000313" key="3">
    <source>
        <dbReference type="Proteomes" id="UP001387110"/>
    </source>
</evidence>
<accession>A0ABU8EH00</accession>
<organism evidence="2 3">
    <name type="scientific">Exiguobacterium indicum</name>
    <dbReference type="NCBI Taxonomy" id="296995"/>
    <lineage>
        <taxon>Bacteria</taxon>
        <taxon>Bacillati</taxon>
        <taxon>Bacillota</taxon>
        <taxon>Bacilli</taxon>
        <taxon>Bacillales</taxon>
        <taxon>Bacillales Family XII. Incertae Sedis</taxon>
        <taxon>Exiguobacterium</taxon>
    </lineage>
</organism>
<evidence type="ECO:0000259" key="1">
    <source>
        <dbReference type="Pfam" id="PF13588"/>
    </source>
</evidence>
<dbReference type="Proteomes" id="UP001387110">
    <property type="component" value="Unassembled WGS sequence"/>
</dbReference>
<keyword evidence="3" id="KW-1185">Reference proteome</keyword>
<dbReference type="EMBL" id="JBAWKY010000001">
    <property type="protein sequence ID" value="MEI4462204.1"/>
    <property type="molecule type" value="Genomic_DNA"/>
</dbReference>